<dbReference type="Pfam" id="PF13439">
    <property type="entry name" value="Glyco_transf_4"/>
    <property type="match status" value="1"/>
</dbReference>
<dbReference type="GO" id="GO:0016757">
    <property type="term" value="F:glycosyltransferase activity"/>
    <property type="evidence" value="ECO:0007669"/>
    <property type="project" value="UniProtKB-KW"/>
</dbReference>
<protein>
    <submittedName>
        <fullName evidence="4">Glycosyltransferase</fullName>
        <ecNumber evidence="4">2.4.-.-</ecNumber>
    </submittedName>
</protein>
<dbReference type="EMBL" id="SIJK02000005">
    <property type="protein sequence ID" value="MBP1465004.1"/>
    <property type="molecule type" value="Genomic_DNA"/>
</dbReference>
<feature type="domain" description="Methyltransferase type 11" evidence="2">
    <location>
        <begin position="465"/>
        <end position="557"/>
    </location>
</feature>
<comment type="caution">
    <text evidence="4">The sequence shown here is derived from an EMBL/GenBank/DDBJ whole genome shotgun (WGS) entry which is preliminary data.</text>
</comment>
<proteinExistence type="predicted"/>
<reference evidence="4 5" key="1">
    <citation type="submission" date="2021-03" db="EMBL/GenBank/DDBJ databases">
        <authorList>
            <person name="Grouzdev D.S."/>
        </authorList>
    </citation>
    <scope>NUCLEOTIDE SEQUENCE [LARGE SCALE GENOMIC DNA]</scope>
    <source>
        <strain evidence="4 5">M50-1</strain>
    </source>
</reference>
<dbReference type="CDD" id="cd03801">
    <property type="entry name" value="GT4_PimA-like"/>
    <property type="match status" value="1"/>
</dbReference>
<evidence type="ECO:0000313" key="5">
    <source>
        <dbReference type="Proteomes" id="UP001193081"/>
    </source>
</evidence>
<dbReference type="InterPro" id="IPR013216">
    <property type="entry name" value="Methyltransf_11"/>
</dbReference>
<evidence type="ECO:0000259" key="2">
    <source>
        <dbReference type="Pfam" id="PF08241"/>
    </source>
</evidence>
<gene>
    <name evidence="4" type="ORF">EYB53_004715</name>
</gene>
<evidence type="ECO:0000313" key="4">
    <source>
        <dbReference type="EMBL" id="MBP1465004.1"/>
    </source>
</evidence>
<accession>A0ABS4D6E1</accession>
<sequence length="706" mass="78708">MKILIVLTYYHPHWTGLTVHAVRVAEHLAVRGHQVTVLTSRHASDLARDEMLNGVRVVRLQPVARFSRGMVTPAFPWAAARLIAEHEVVQIHTPLPEAPLVALLCRSLGRPLLMTHHGDVVMPDSPVEQLLEQAAFQVLRTAASLADGLTSYSEDYARHSRLLSPFHEKLTCILPPVEFPEPDSTAAAAWKQELGLADRRLIGFGGRWVSEKGFDDLLRALPLIRAEVPEAHLVFAGERNVVYDDFYAICRPLIEAEQEHITFLGLIKDRERLASFYAMLDLFVLPSHTDMMAITQVEALLCGTPVVATDIPGARVVVRETGFGQLAPPHDPPGLARTILATLAKRERYRPSRDVVCRIFDTDQTMNAYEQLLARLVQTRSRSDLGARASRRLVGGSWPALAAAPMTAAASLHSLNGAPQAHTGLSADDRALLGQLLRNEADMAYRRRAPTLLGFLDLHDGETVLDCGCGMGVYLMMMGRLRRLNLIGVDGDRERLHWAEREQVPADLSEVDIHQLPFADASFDKVLMSEVLEHLQDDRGALREIWRILKPGGILAISVPHANYPFWWDPINKTIEAFGGQPITSAGPITGIWSNHERLYLPEQLREAVREAGFTVEVVEEQTHYSFPFIHFIVYSIGKPLIERNLLPKGLRDSADRFRGERNSGSPLNPINLGVGLFRLFDARNDRLRGTERTFVTLALKARKPG</sequence>
<organism evidence="4 5">
    <name type="scientific">Candidatus Chloroploca mongolica</name>
    <dbReference type="NCBI Taxonomy" id="2528176"/>
    <lineage>
        <taxon>Bacteria</taxon>
        <taxon>Bacillati</taxon>
        <taxon>Chloroflexota</taxon>
        <taxon>Chloroflexia</taxon>
        <taxon>Chloroflexales</taxon>
        <taxon>Chloroflexineae</taxon>
        <taxon>Oscillochloridaceae</taxon>
        <taxon>Candidatus Chloroploca</taxon>
    </lineage>
</organism>
<dbReference type="InterPro" id="IPR050194">
    <property type="entry name" value="Glycosyltransferase_grp1"/>
</dbReference>
<dbReference type="Pfam" id="PF08241">
    <property type="entry name" value="Methyltransf_11"/>
    <property type="match status" value="1"/>
</dbReference>
<dbReference type="SUPFAM" id="SSF53335">
    <property type="entry name" value="S-adenosyl-L-methionine-dependent methyltransferases"/>
    <property type="match status" value="1"/>
</dbReference>
<dbReference type="CDD" id="cd02440">
    <property type="entry name" value="AdoMet_MTases"/>
    <property type="match status" value="1"/>
</dbReference>
<dbReference type="RefSeq" id="WP_135477062.1">
    <property type="nucleotide sequence ID" value="NZ_SIJK02000005.1"/>
</dbReference>
<dbReference type="Proteomes" id="UP001193081">
    <property type="component" value="Unassembled WGS sequence"/>
</dbReference>
<dbReference type="InterPro" id="IPR028098">
    <property type="entry name" value="Glyco_trans_4-like_N"/>
</dbReference>
<dbReference type="InterPro" id="IPR001296">
    <property type="entry name" value="Glyco_trans_1"/>
</dbReference>
<dbReference type="Gene3D" id="3.40.50.2000">
    <property type="entry name" value="Glycogen Phosphorylase B"/>
    <property type="match status" value="2"/>
</dbReference>
<dbReference type="InterPro" id="IPR029063">
    <property type="entry name" value="SAM-dependent_MTases_sf"/>
</dbReference>
<dbReference type="PANTHER" id="PTHR45947:SF3">
    <property type="entry name" value="SULFOQUINOVOSYL TRANSFERASE SQD2"/>
    <property type="match status" value="1"/>
</dbReference>
<dbReference type="Pfam" id="PF00534">
    <property type="entry name" value="Glycos_transf_1"/>
    <property type="match status" value="1"/>
</dbReference>
<dbReference type="Gene3D" id="3.40.50.150">
    <property type="entry name" value="Vaccinia Virus protein VP39"/>
    <property type="match status" value="1"/>
</dbReference>
<name>A0ABS4D6E1_9CHLR</name>
<evidence type="ECO:0000259" key="3">
    <source>
        <dbReference type="Pfam" id="PF13439"/>
    </source>
</evidence>
<dbReference type="EC" id="2.4.-.-" evidence="4"/>
<feature type="domain" description="Glycosyl transferase family 1" evidence="1">
    <location>
        <begin position="190"/>
        <end position="349"/>
    </location>
</feature>
<keyword evidence="5" id="KW-1185">Reference proteome</keyword>
<evidence type="ECO:0000259" key="1">
    <source>
        <dbReference type="Pfam" id="PF00534"/>
    </source>
</evidence>
<feature type="domain" description="Glycosyltransferase subfamily 4-like N-terminal" evidence="3">
    <location>
        <begin position="15"/>
        <end position="177"/>
    </location>
</feature>
<keyword evidence="4" id="KW-0808">Transferase</keyword>
<dbReference type="SUPFAM" id="SSF53756">
    <property type="entry name" value="UDP-Glycosyltransferase/glycogen phosphorylase"/>
    <property type="match status" value="1"/>
</dbReference>
<keyword evidence="4" id="KW-0328">Glycosyltransferase</keyword>
<dbReference type="PANTHER" id="PTHR45947">
    <property type="entry name" value="SULFOQUINOVOSYL TRANSFERASE SQD2"/>
    <property type="match status" value="1"/>
</dbReference>